<keyword evidence="3" id="KW-1185">Reference proteome</keyword>
<gene>
    <name evidence="2" type="ORF">A6K24_18550</name>
</gene>
<dbReference type="Gene3D" id="3.10.450.100">
    <property type="entry name" value="NTF2-like, domain 1"/>
    <property type="match status" value="1"/>
</dbReference>
<dbReference type="SUPFAM" id="SSF54427">
    <property type="entry name" value="NTF2-like"/>
    <property type="match status" value="1"/>
</dbReference>
<keyword evidence="1" id="KW-0472">Membrane</keyword>
<organism evidence="2 3">
    <name type="scientific">Metabacillus litoralis</name>
    <dbReference type="NCBI Taxonomy" id="152268"/>
    <lineage>
        <taxon>Bacteria</taxon>
        <taxon>Bacillati</taxon>
        <taxon>Bacillota</taxon>
        <taxon>Bacilli</taxon>
        <taxon>Bacillales</taxon>
        <taxon>Bacillaceae</taxon>
        <taxon>Metabacillus</taxon>
    </lineage>
</organism>
<dbReference type="InterPro" id="IPR032710">
    <property type="entry name" value="NTF2-like_dom_sf"/>
</dbReference>
<evidence type="ECO:0008006" key="4">
    <source>
        <dbReference type="Google" id="ProtNLM"/>
    </source>
</evidence>
<evidence type="ECO:0000313" key="2">
    <source>
        <dbReference type="EMBL" id="OAS87743.1"/>
    </source>
</evidence>
<dbReference type="STRING" id="152268.A6K24_18550"/>
<dbReference type="OrthoDB" id="2720594at2"/>
<reference evidence="3" key="1">
    <citation type="submission" date="2016-04" db="EMBL/GenBank/DDBJ databases">
        <authorList>
            <person name="Lyu Z."/>
            <person name="Lyu W."/>
        </authorList>
    </citation>
    <scope>NUCLEOTIDE SEQUENCE [LARGE SCALE GENOMIC DNA]</scope>
    <source>
        <strain evidence="3">C44</strain>
    </source>
</reference>
<proteinExistence type="predicted"/>
<feature type="transmembrane region" description="Helical" evidence="1">
    <location>
        <begin position="9"/>
        <end position="29"/>
    </location>
</feature>
<evidence type="ECO:0000256" key="1">
    <source>
        <dbReference type="SAM" id="Phobius"/>
    </source>
</evidence>
<sequence>MRRRNSSKLPILIVVVAVILFVIFFIRVLSGVGEQDPKDIVEAFYHYEQEGDFGSAWEHFHPVMQERFSKNAYVTERSHIYMTHYGVETFSFELGDEEEVKNWKMAKDAEKFSNAYRVEVEQTFKSKFGTFRVIQDIYVVKDEEEWKVVWAFD</sequence>
<accession>A0A179T570</accession>
<evidence type="ECO:0000313" key="3">
    <source>
        <dbReference type="Proteomes" id="UP000078534"/>
    </source>
</evidence>
<dbReference type="EMBL" id="LWSG01000007">
    <property type="protein sequence ID" value="OAS87743.1"/>
    <property type="molecule type" value="Genomic_DNA"/>
</dbReference>
<protein>
    <recommendedName>
        <fullName evidence="4">DUF4878 domain-containing protein</fullName>
    </recommendedName>
</protein>
<keyword evidence="1" id="KW-0812">Transmembrane</keyword>
<comment type="caution">
    <text evidence="2">The sequence shown here is derived from an EMBL/GenBank/DDBJ whole genome shotgun (WGS) entry which is preliminary data.</text>
</comment>
<keyword evidence="1" id="KW-1133">Transmembrane helix</keyword>
<dbReference type="RefSeq" id="WP_066329380.1">
    <property type="nucleotide sequence ID" value="NZ_LWSG01000007.1"/>
</dbReference>
<dbReference type="Proteomes" id="UP000078534">
    <property type="component" value="Unassembled WGS sequence"/>
</dbReference>
<name>A0A179T570_9BACI</name>
<dbReference type="AlphaFoldDB" id="A0A179T570"/>